<dbReference type="Pfam" id="PF16656">
    <property type="entry name" value="Pur_ac_phosph_N"/>
    <property type="match status" value="1"/>
</dbReference>
<evidence type="ECO:0000259" key="1">
    <source>
        <dbReference type="PROSITE" id="PS50853"/>
    </source>
</evidence>
<dbReference type="EMBL" id="BARU01042164">
    <property type="protein sequence ID" value="GAH81884.1"/>
    <property type="molecule type" value="Genomic_DNA"/>
</dbReference>
<dbReference type="Gene3D" id="2.60.40.10">
    <property type="entry name" value="Immunoglobulins"/>
    <property type="match status" value="1"/>
</dbReference>
<dbReference type="InterPro" id="IPR015914">
    <property type="entry name" value="PAPs_N"/>
</dbReference>
<feature type="domain" description="Fibronectin type-III" evidence="1">
    <location>
        <begin position="41"/>
        <end position="135"/>
    </location>
</feature>
<reference evidence="2" key="1">
    <citation type="journal article" date="2014" name="Front. Microbiol.">
        <title>High frequency of phylogenetically diverse reductive dehalogenase-homologous genes in deep subseafloor sedimentary metagenomes.</title>
        <authorList>
            <person name="Kawai M."/>
            <person name="Futagami T."/>
            <person name="Toyoda A."/>
            <person name="Takaki Y."/>
            <person name="Nishi S."/>
            <person name="Hori S."/>
            <person name="Arai W."/>
            <person name="Tsubouchi T."/>
            <person name="Morono Y."/>
            <person name="Uchiyama I."/>
            <person name="Ito T."/>
            <person name="Fujiyama A."/>
            <person name="Inagaki F."/>
            <person name="Takami H."/>
        </authorList>
    </citation>
    <scope>NUCLEOTIDE SEQUENCE</scope>
    <source>
        <strain evidence="2">Expedition CK06-06</strain>
    </source>
</reference>
<dbReference type="AlphaFoldDB" id="X1JUD5"/>
<proteinExistence type="predicted"/>
<evidence type="ECO:0000313" key="2">
    <source>
        <dbReference type="EMBL" id="GAH81884.1"/>
    </source>
</evidence>
<dbReference type="GO" id="GO:0046872">
    <property type="term" value="F:metal ion binding"/>
    <property type="evidence" value="ECO:0007669"/>
    <property type="project" value="InterPro"/>
</dbReference>
<dbReference type="GO" id="GO:0003993">
    <property type="term" value="F:acid phosphatase activity"/>
    <property type="evidence" value="ECO:0007669"/>
    <property type="project" value="InterPro"/>
</dbReference>
<dbReference type="InterPro" id="IPR008963">
    <property type="entry name" value="Purple_acid_Pase-like_N"/>
</dbReference>
<gene>
    <name evidence="2" type="ORF">S03H2_64844</name>
</gene>
<organism evidence="2">
    <name type="scientific">marine sediment metagenome</name>
    <dbReference type="NCBI Taxonomy" id="412755"/>
    <lineage>
        <taxon>unclassified sequences</taxon>
        <taxon>metagenomes</taxon>
        <taxon>ecological metagenomes</taxon>
    </lineage>
</organism>
<protein>
    <recommendedName>
        <fullName evidence="1">Fibronectin type-III domain-containing protein</fullName>
    </recommendedName>
</protein>
<dbReference type="SUPFAM" id="SSF49363">
    <property type="entry name" value="Purple acid phosphatase, N-terminal domain"/>
    <property type="match status" value="1"/>
</dbReference>
<sequence>MKLAKISLAIITSLALMLSVCLSVQASEEGSVDISATVPLTISDVSASSIGYYGATISWNTNADANSQVSYDTVYHENIDDYAYSTEDTTLVSNHSVRLTELSSGRTYHYRVRSAIPDTEFIATSGDYTFRTSSPAPSPPPTYYIDTDLFTIGKSYRISRTGEILKTIEATSEDGMLTMTIPERHHRPG</sequence>
<dbReference type="InterPro" id="IPR003961">
    <property type="entry name" value="FN3_dom"/>
</dbReference>
<name>X1JUD5_9ZZZZ</name>
<comment type="caution">
    <text evidence="2">The sequence shown here is derived from an EMBL/GenBank/DDBJ whole genome shotgun (WGS) entry which is preliminary data.</text>
</comment>
<dbReference type="PROSITE" id="PS50853">
    <property type="entry name" value="FN3"/>
    <property type="match status" value="1"/>
</dbReference>
<accession>X1JUD5</accession>
<dbReference type="InterPro" id="IPR013783">
    <property type="entry name" value="Ig-like_fold"/>
</dbReference>
<dbReference type="CDD" id="cd00063">
    <property type="entry name" value="FN3"/>
    <property type="match status" value="1"/>
</dbReference>